<protein>
    <submittedName>
        <fullName evidence="1">Uncharacterized protein</fullName>
    </submittedName>
</protein>
<keyword evidence="2" id="KW-1185">Reference proteome</keyword>
<dbReference type="OrthoDB" id="2425129at2759"/>
<dbReference type="Proteomes" id="UP000268093">
    <property type="component" value="Unassembled WGS sequence"/>
</dbReference>
<proteinExistence type="predicted"/>
<reference evidence="1 2" key="1">
    <citation type="journal article" date="2018" name="New Phytol.">
        <title>Phylogenomics of Endogonaceae and evolution of mycorrhizas within Mucoromycota.</title>
        <authorList>
            <person name="Chang Y."/>
            <person name="Desiro A."/>
            <person name="Na H."/>
            <person name="Sandor L."/>
            <person name="Lipzen A."/>
            <person name="Clum A."/>
            <person name="Barry K."/>
            <person name="Grigoriev I.V."/>
            <person name="Martin F.M."/>
            <person name="Stajich J.E."/>
            <person name="Smith M.E."/>
            <person name="Bonito G."/>
            <person name="Spatafora J.W."/>
        </authorList>
    </citation>
    <scope>NUCLEOTIDE SEQUENCE [LARGE SCALE GENOMIC DNA]</scope>
    <source>
        <strain evidence="1 2">GMNB39</strain>
    </source>
</reference>
<organism evidence="1 2">
    <name type="scientific">Jimgerdemannia flammicorona</name>
    <dbReference type="NCBI Taxonomy" id="994334"/>
    <lineage>
        <taxon>Eukaryota</taxon>
        <taxon>Fungi</taxon>
        <taxon>Fungi incertae sedis</taxon>
        <taxon>Mucoromycota</taxon>
        <taxon>Mucoromycotina</taxon>
        <taxon>Endogonomycetes</taxon>
        <taxon>Endogonales</taxon>
        <taxon>Endogonaceae</taxon>
        <taxon>Jimgerdemannia</taxon>
    </lineage>
</organism>
<gene>
    <name evidence="1" type="ORF">BC936DRAFT_148889</name>
</gene>
<sequence length="183" mass="21147">MCFYFLYHPKVENLYSVLQVPFTLRVLKSQFSALFSFILCFNYWLTKVIAEGEILLSASSARRAVRRNLGPEDDKPLGLKIDGFWRSPGNSDYEIGMLEISGGHLTNDLPRYLKDHVCGFWGMRDLLDYIAGKLSKGDISIMRKLHIWFIHVYEHEIQVWSMDLPASGIYHMTLIDKISLPIN</sequence>
<comment type="caution">
    <text evidence="1">The sequence shown here is derived from an EMBL/GenBank/DDBJ whole genome shotgun (WGS) entry which is preliminary data.</text>
</comment>
<evidence type="ECO:0000313" key="1">
    <source>
        <dbReference type="EMBL" id="RUP44893.1"/>
    </source>
</evidence>
<accession>A0A433D282</accession>
<evidence type="ECO:0000313" key="2">
    <source>
        <dbReference type="Proteomes" id="UP000268093"/>
    </source>
</evidence>
<dbReference type="AlphaFoldDB" id="A0A433D282"/>
<dbReference type="EMBL" id="RBNI01008176">
    <property type="protein sequence ID" value="RUP44893.1"/>
    <property type="molecule type" value="Genomic_DNA"/>
</dbReference>
<name>A0A433D282_9FUNG</name>